<sequence length="110" mass="11606">QHDVPDVLDLDLGSAALLASTDDGLTQRALGLCTGRISRSAPLAITLSWAGTTLELPTQPGSCLIIDLSDYVVVIYNAISSECSVIRFDPEHFCEDAFEVHSVVVSSGSA</sequence>
<accession>A0A0J7YPG1</accession>
<protein>
    <submittedName>
        <fullName evidence="1">Uncharacterized protein</fullName>
    </submittedName>
</protein>
<feature type="non-terminal residue" evidence="1">
    <location>
        <position position="1"/>
    </location>
</feature>
<keyword evidence="2" id="KW-1185">Reference proteome</keyword>
<evidence type="ECO:0000313" key="2">
    <source>
        <dbReference type="Proteomes" id="UP000035740"/>
    </source>
</evidence>
<dbReference type="Gramene" id="KMS65491">
    <property type="protein sequence ID" value="KMS65491"/>
    <property type="gene ID" value="BVRB_035460"/>
</dbReference>
<gene>
    <name evidence="1" type="ORF">BVRB_035460</name>
</gene>
<evidence type="ECO:0000313" key="1">
    <source>
        <dbReference type="EMBL" id="KMS65491.1"/>
    </source>
</evidence>
<dbReference type="AlphaFoldDB" id="A0A0J7YPG1"/>
<proteinExistence type="predicted"/>
<organism evidence="1 2">
    <name type="scientific">Beta vulgaris subsp. vulgaris</name>
    <name type="common">Beet</name>
    <dbReference type="NCBI Taxonomy" id="3555"/>
    <lineage>
        <taxon>Eukaryota</taxon>
        <taxon>Viridiplantae</taxon>
        <taxon>Streptophyta</taxon>
        <taxon>Embryophyta</taxon>
        <taxon>Tracheophyta</taxon>
        <taxon>Spermatophyta</taxon>
        <taxon>Magnoliopsida</taxon>
        <taxon>eudicotyledons</taxon>
        <taxon>Gunneridae</taxon>
        <taxon>Pentapetalae</taxon>
        <taxon>Caryophyllales</taxon>
        <taxon>Chenopodiaceae</taxon>
        <taxon>Betoideae</taxon>
        <taxon>Beta</taxon>
    </lineage>
</organism>
<dbReference type="EMBL" id="KQ107826">
    <property type="protein sequence ID" value="KMS65491.1"/>
    <property type="molecule type" value="Genomic_DNA"/>
</dbReference>
<name>A0A0J7YPG1_BETVV</name>
<reference evidence="1 2" key="1">
    <citation type="journal article" date="2014" name="Nature">
        <title>The genome of the recently domesticated crop plant sugar beet (Beta vulgaris).</title>
        <authorList>
            <person name="Dohm J.C."/>
            <person name="Minoche A.E."/>
            <person name="Holtgrawe D."/>
            <person name="Capella-Gutierrez S."/>
            <person name="Zakrzewski F."/>
            <person name="Tafer H."/>
            <person name="Rupp O."/>
            <person name="Sorensen T.R."/>
            <person name="Stracke R."/>
            <person name="Reinhardt R."/>
            <person name="Goesmann A."/>
            <person name="Kraft T."/>
            <person name="Schulz B."/>
            <person name="Stadler P.F."/>
            <person name="Schmidt T."/>
            <person name="Gabaldon T."/>
            <person name="Lehrach H."/>
            <person name="Weisshaar B."/>
            <person name="Himmelbauer H."/>
        </authorList>
    </citation>
    <scope>NUCLEOTIDE SEQUENCE [LARGE SCALE GENOMIC DNA]</scope>
    <source>
        <tissue evidence="1">Taproot</tissue>
    </source>
</reference>
<dbReference type="Proteomes" id="UP000035740">
    <property type="component" value="Unassembled WGS sequence"/>
</dbReference>